<organism evidence="1 2">
    <name type="scientific">Clavelina lepadiformis</name>
    <name type="common">Light-bulb sea squirt</name>
    <name type="synonym">Ascidia lepadiformis</name>
    <dbReference type="NCBI Taxonomy" id="159417"/>
    <lineage>
        <taxon>Eukaryota</taxon>
        <taxon>Metazoa</taxon>
        <taxon>Chordata</taxon>
        <taxon>Tunicata</taxon>
        <taxon>Ascidiacea</taxon>
        <taxon>Aplousobranchia</taxon>
        <taxon>Clavelinidae</taxon>
        <taxon>Clavelina</taxon>
    </lineage>
</organism>
<accession>A0ABP0FZA7</accession>
<dbReference type="EMBL" id="CAWYQH010000098">
    <property type="protein sequence ID" value="CAK8684917.1"/>
    <property type="molecule type" value="Genomic_DNA"/>
</dbReference>
<dbReference type="Proteomes" id="UP001642483">
    <property type="component" value="Unassembled WGS sequence"/>
</dbReference>
<protein>
    <submittedName>
        <fullName evidence="1">Uncharacterized protein</fullName>
    </submittedName>
</protein>
<proteinExistence type="predicted"/>
<evidence type="ECO:0000313" key="2">
    <source>
        <dbReference type="Proteomes" id="UP001642483"/>
    </source>
</evidence>
<name>A0ABP0FZA7_CLALP</name>
<sequence length="164" mass="18361">MMTTLLMVVKLKNKAFENQIKRCQKIKCPDFHPYGRSSLLCLEKCIDGSNLQYYRKIFIRNNRAKKCQIRFKPDAVIIRPTSSSRAVEKNKAPISAVFAGSHPSSSTSFVLTFLIASQGPVIKTECKSTDVCLRQTQGAVIPQQRSVITGAQNNKEIKPGEEQV</sequence>
<evidence type="ECO:0000313" key="1">
    <source>
        <dbReference type="EMBL" id="CAK8684917.1"/>
    </source>
</evidence>
<keyword evidence="2" id="KW-1185">Reference proteome</keyword>
<gene>
    <name evidence="1" type="ORF">CVLEPA_LOCUS16087</name>
</gene>
<comment type="caution">
    <text evidence="1">The sequence shown here is derived from an EMBL/GenBank/DDBJ whole genome shotgun (WGS) entry which is preliminary data.</text>
</comment>
<reference evidence="1 2" key="1">
    <citation type="submission" date="2024-02" db="EMBL/GenBank/DDBJ databases">
        <authorList>
            <person name="Daric V."/>
            <person name="Darras S."/>
        </authorList>
    </citation>
    <scope>NUCLEOTIDE SEQUENCE [LARGE SCALE GENOMIC DNA]</scope>
</reference>